<feature type="region of interest" description="Disordered" evidence="1">
    <location>
        <begin position="10"/>
        <end position="31"/>
    </location>
</feature>
<organism evidence="2 3">
    <name type="scientific">Cupriavidus taiwanensis</name>
    <dbReference type="NCBI Taxonomy" id="164546"/>
    <lineage>
        <taxon>Bacteria</taxon>
        <taxon>Pseudomonadati</taxon>
        <taxon>Pseudomonadota</taxon>
        <taxon>Betaproteobacteria</taxon>
        <taxon>Burkholderiales</taxon>
        <taxon>Burkholderiaceae</taxon>
        <taxon>Cupriavidus</taxon>
    </lineage>
</organism>
<accession>A0A375IGV0</accession>
<evidence type="ECO:0000256" key="1">
    <source>
        <dbReference type="SAM" id="MobiDB-lite"/>
    </source>
</evidence>
<feature type="compositionally biased region" description="Polar residues" evidence="1">
    <location>
        <begin position="19"/>
        <end position="31"/>
    </location>
</feature>
<dbReference type="Proteomes" id="UP000255505">
    <property type="component" value="Chromosome I"/>
</dbReference>
<protein>
    <submittedName>
        <fullName evidence="2">Uncharacterized protein</fullName>
    </submittedName>
</protein>
<gene>
    <name evidence="2" type="ORF">CT19425_100026</name>
</gene>
<proteinExistence type="predicted"/>
<dbReference type="EMBL" id="LT991976">
    <property type="protein sequence ID" value="SPK73300.1"/>
    <property type="molecule type" value="Genomic_DNA"/>
</dbReference>
<evidence type="ECO:0000313" key="2">
    <source>
        <dbReference type="EMBL" id="SPK73300.1"/>
    </source>
</evidence>
<sequence>MDLSEILCLGHNMSPRSMYATQNQDQPGRRP</sequence>
<dbReference type="AlphaFoldDB" id="A0A375IGV0"/>
<evidence type="ECO:0000313" key="3">
    <source>
        <dbReference type="Proteomes" id="UP000255505"/>
    </source>
</evidence>
<reference evidence="2 3" key="1">
    <citation type="submission" date="2018-01" db="EMBL/GenBank/DDBJ databases">
        <authorList>
            <person name="Gaut B.S."/>
            <person name="Morton B.R."/>
            <person name="Clegg M.T."/>
            <person name="Duvall M.R."/>
        </authorList>
    </citation>
    <scope>NUCLEOTIDE SEQUENCE [LARGE SCALE GENOMIC DNA]</scope>
    <source>
        <strain evidence="2">Cupriavidus taiwanensis LMG 19425</strain>
    </source>
</reference>
<name>A0A375IGV0_9BURK</name>